<dbReference type="AlphaFoldDB" id="A0A1I0G1P8"/>
<reference evidence="2" key="1">
    <citation type="submission" date="2016-10" db="EMBL/GenBank/DDBJ databases">
        <authorList>
            <person name="Varghese N."/>
            <person name="Submissions S."/>
        </authorList>
    </citation>
    <scope>NUCLEOTIDE SEQUENCE [LARGE SCALE GENOMIC DNA]</scope>
    <source>
        <strain evidence="2">Nm71</strain>
    </source>
</reference>
<evidence type="ECO:0000313" key="1">
    <source>
        <dbReference type="EMBL" id="SET64602.1"/>
    </source>
</evidence>
<dbReference type="Proteomes" id="UP000199345">
    <property type="component" value="Unassembled WGS sequence"/>
</dbReference>
<evidence type="ECO:0000313" key="2">
    <source>
        <dbReference type="Proteomes" id="UP000199345"/>
    </source>
</evidence>
<name>A0A1I0G1P8_9PROT</name>
<gene>
    <name evidence="1" type="ORF">SAMN05216326_1511</name>
</gene>
<keyword evidence="2" id="KW-1185">Reference proteome</keyword>
<feature type="non-terminal residue" evidence="1">
    <location>
        <position position="38"/>
    </location>
</feature>
<dbReference type="EMBL" id="FOIA01000051">
    <property type="protein sequence ID" value="SET64602.1"/>
    <property type="molecule type" value="Genomic_DNA"/>
</dbReference>
<sequence length="38" mass="4456">MNKSRESLTIISVDATPDHERNLRGRWQEEVAHFFGDL</sequence>
<protein>
    <submittedName>
        <fullName evidence="1">Uncharacterized protein</fullName>
    </submittedName>
</protein>
<accession>A0A1I0G1P8</accession>
<proteinExistence type="predicted"/>
<organism evidence="1 2">
    <name type="scientific">Nitrosomonas marina</name>
    <dbReference type="NCBI Taxonomy" id="917"/>
    <lineage>
        <taxon>Bacteria</taxon>
        <taxon>Pseudomonadati</taxon>
        <taxon>Pseudomonadota</taxon>
        <taxon>Betaproteobacteria</taxon>
        <taxon>Nitrosomonadales</taxon>
        <taxon>Nitrosomonadaceae</taxon>
        <taxon>Nitrosomonas</taxon>
    </lineage>
</organism>